<dbReference type="AlphaFoldDB" id="A0AAV5STD9"/>
<sequence>MHSPATAEIPSITLRPPSPTVSTATITLPAELRPRATVAPQSPTVLRSSLRRPTVTRSASVTIVEDEQIRVKTSTSKSGERAVLDQLRSLLDTSSDATVLVRVRSLIGLEQEYCRQLVVTHEKQKALDRALADARKATAQQRLQARIESKDREMDCLHRRATRLDSFNRDILARVAIRTAAHSDAEKRILRARIEQQNRQIRDLEGQLRDARTTTTRRGQSLCNR</sequence>
<evidence type="ECO:0000313" key="3">
    <source>
        <dbReference type="EMBL" id="GMS86134.1"/>
    </source>
</evidence>
<comment type="caution">
    <text evidence="3">The sequence shown here is derived from an EMBL/GenBank/DDBJ whole genome shotgun (WGS) entry which is preliminary data.</text>
</comment>
<feature type="region of interest" description="Disordered" evidence="2">
    <location>
        <begin position="1"/>
        <end position="21"/>
    </location>
</feature>
<name>A0AAV5STD9_9BILA</name>
<organism evidence="3 4">
    <name type="scientific">Pristionchus entomophagus</name>
    <dbReference type="NCBI Taxonomy" id="358040"/>
    <lineage>
        <taxon>Eukaryota</taxon>
        <taxon>Metazoa</taxon>
        <taxon>Ecdysozoa</taxon>
        <taxon>Nematoda</taxon>
        <taxon>Chromadorea</taxon>
        <taxon>Rhabditida</taxon>
        <taxon>Rhabditina</taxon>
        <taxon>Diplogasteromorpha</taxon>
        <taxon>Diplogasteroidea</taxon>
        <taxon>Neodiplogasteridae</taxon>
        <taxon>Pristionchus</taxon>
    </lineage>
</organism>
<protein>
    <submittedName>
        <fullName evidence="3">Uncharacterized protein</fullName>
    </submittedName>
</protein>
<evidence type="ECO:0000313" key="4">
    <source>
        <dbReference type="Proteomes" id="UP001432027"/>
    </source>
</evidence>
<gene>
    <name evidence="3" type="ORF">PENTCL1PPCAC_8309</name>
</gene>
<evidence type="ECO:0000256" key="2">
    <source>
        <dbReference type="SAM" id="MobiDB-lite"/>
    </source>
</evidence>
<feature type="coiled-coil region" evidence="1">
    <location>
        <begin position="187"/>
        <end position="214"/>
    </location>
</feature>
<keyword evidence="1" id="KW-0175">Coiled coil</keyword>
<evidence type="ECO:0000256" key="1">
    <source>
        <dbReference type="SAM" id="Coils"/>
    </source>
</evidence>
<dbReference type="Proteomes" id="UP001432027">
    <property type="component" value="Unassembled WGS sequence"/>
</dbReference>
<proteinExistence type="predicted"/>
<accession>A0AAV5STD9</accession>
<keyword evidence="4" id="KW-1185">Reference proteome</keyword>
<reference evidence="3" key="1">
    <citation type="submission" date="2023-10" db="EMBL/GenBank/DDBJ databases">
        <title>Genome assembly of Pristionchus species.</title>
        <authorList>
            <person name="Yoshida K."/>
            <person name="Sommer R.J."/>
        </authorList>
    </citation>
    <scope>NUCLEOTIDE SEQUENCE</scope>
    <source>
        <strain evidence="3">RS0144</strain>
    </source>
</reference>
<dbReference type="EMBL" id="BTSX01000002">
    <property type="protein sequence ID" value="GMS86134.1"/>
    <property type="molecule type" value="Genomic_DNA"/>
</dbReference>
<feature type="non-terminal residue" evidence="3">
    <location>
        <position position="225"/>
    </location>
</feature>